<name>A0A939EBT0_9HYPH</name>
<organism evidence="3 4">
    <name type="scientific">Roseibium aggregatum</name>
    <dbReference type="NCBI Taxonomy" id="187304"/>
    <lineage>
        <taxon>Bacteria</taxon>
        <taxon>Pseudomonadati</taxon>
        <taxon>Pseudomonadota</taxon>
        <taxon>Alphaproteobacteria</taxon>
        <taxon>Hyphomicrobiales</taxon>
        <taxon>Stappiaceae</taxon>
        <taxon>Roseibium</taxon>
    </lineage>
</organism>
<dbReference type="RefSeq" id="WP_207139924.1">
    <property type="nucleotide sequence ID" value="NZ_JAEKJZ010000001.1"/>
</dbReference>
<comment type="caution">
    <text evidence="3">The sequence shown here is derived from an EMBL/GenBank/DDBJ whole genome shotgun (WGS) entry which is preliminary data.</text>
</comment>
<reference evidence="3" key="1">
    <citation type="submission" date="2020-12" db="EMBL/GenBank/DDBJ databases">
        <title>Oil enriched cultivation method for isolating marine PHA-producing bacteria.</title>
        <authorList>
            <person name="Zheng W."/>
            <person name="Yu S."/>
            <person name="Huang Y."/>
        </authorList>
    </citation>
    <scope>NUCLEOTIDE SEQUENCE</scope>
    <source>
        <strain evidence="3">SY-2-12</strain>
    </source>
</reference>
<evidence type="ECO:0000313" key="4">
    <source>
        <dbReference type="Proteomes" id="UP000664096"/>
    </source>
</evidence>
<evidence type="ECO:0000256" key="2">
    <source>
        <dbReference type="SAM" id="MobiDB-lite"/>
    </source>
</evidence>
<protein>
    <submittedName>
        <fullName evidence="3">Uncharacterized protein</fullName>
    </submittedName>
</protein>
<keyword evidence="1" id="KW-0175">Coiled coil</keyword>
<dbReference type="AlphaFoldDB" id="A0A939EBT0"/>
<evidence type="ECO:0000256" key="1">
    <source>
        <dbReference type="SAM" id="Coils"/>
    </source>
</evidence>
<feature type="region of interest" description="Disordered" evidence="2">
    <location>
        <begin position="1"/>
        <end position="38"/>
    </location>
</feature>
<proteinExistence type="predicted"/>
<dbReference type="Proteomes" id="UP000664096">
    <property type="component" value="Unassembled WGS sequence"/>
</dbReference>
<sequence length="142" mass="15232">MKTTGGKSHLAKPARPVTMSTMKRVAPPGARRQCTPVVQSDNTESLVESLRQRLNELETRVAELENIISLQNGDVTINASKSVLIQAQHTVEVTAGSKFMVSATQYECNAAIARFAGLLDCDTVKANLVMGATYTPGAGNVW</sequence>
<gene>
    <name evidence="3" type="ORF">JF539_08840</name>
</gene>
<evidence type="ECO:0000313" key="3">
    <source>
        <dbReference type="EMBL" id="MBN9670441.1"/>
    </source>
</evidence>
<accession>A0A939EBT0</accession>
<dbReference type="EMBL" id="JAEKJZ010000001">
    <property type="protein sequence ID" value="MBN9670441.1"/>
    <property type="molecule type" value="Genomic_DNA"/>
</dbReference>
<feature type="coiled-coil region" evidence="1">
    <location>
        <begin position="40"/>
        <end position="74"/>
    </location>
</feature>